<dbReference type="EMBL" id="JAATIS010000147">
    <property type="protein sequence ID" value="KAG2469807.1"/>
    <property type="molecule type" value="Genomic_DNA"/>
</dbReference>
<dbReference type="GO" id="GO:0000076">
    <property type="term" value="P:DNA replication checkpoint signaling"/>
    <property type="evidence" value="ECO:0007669"/>
    <property type="project" value="TreeGrafter"/>
</dbReference>
<evidence type="ECO:0000256" key="1">
    <source>
        <dbReference type="ARBA" id="ARBA00008356"/>
    </source>
</evidence>
<dbReference type="InterPro" id="IPR045173">
    <property type="entry name" value="Cdt1"/>
</dbReference>
<dbReference type="GO" id="GO:0030174">
    <property type="term" value="P:regulation of DNA-templated DNA replication initiation"/>
    <property type="evidence" value="ECO:0007669"/>
    <property type="project" value="InterPro"/>
</dbReference>
<dbReference type="GO" id="GO:0071163">
    <property type="term" value="P:DNA replication preinitiation complex assembly"/>
    <property type="evidence" value="ECO:0007669"/>
    <property type="project" value="InterPro"/>
</dbReference>
<dbReference type="Pfam" id="PF08839">
    <property type="entry name" value="CDT1"/>
    <property type="match status" value="1"/>
</dbReference>
<dbReference type="Gene3D" id="1.10.10.1420">
    <property type="entry name" value="DNA replication factor Cdt1, C-terminal WH domain"/>
    <property type="match status" value="1"/>
</dbReference>
<dbReference type="CDD" id="cd08674">
    <property type="entry name" value="Cdt1_m"/>
    <property type="match status" value="1"/>
</dbReference>
<organism evidence="5 6">
    <name type="scientific">Polypterus senegalus</name>
    <name type="common">Senegal bichir</name>
    <dbReference type="NCBI Taxonomy" id="55291"/>
    <lineage>
        <taxon>Eukaryota</taxon>
        <taxon>Metazoa</taxon>
        <taxon>Chordata</taxon>
        <taxon>Craniata</taxon>
        <taxon>Vertebrata</taxon>
        <taxon>Euteleostomi</taxon>
        <taxon>Actinopterygii</taxon>
        <taxon>Polypteriformes</taxon>
        <taxon>Polypteridae</taxon>
        <taxon>Polypterus</taxon>
    </lineage>
</organism>
<dbReference type="GO" id="GO:0005634">
    <property type="term" value="C:nucleus"/>
    <property type="evidence" value="ECO:0007669"/>
    <property type="project" value="TreeGrafter"/>
</dbReference>
<feature type="region of interest" description="Disordered" evidence="3">
    <location>
        <begin position="127"/>
        <end position="228"/>
    </location>
</feature>
<dbReference type="Proteomes" id="UP000886611">
    <property type="component" value="Unassembled WGS sequence"/>
</dbReference>
<dbReference type="InterPro" id="IPR038090">
    <property type="entry name" value="Cdt1_C_WH_dom_sf"/>
</dbReference>
<evidence type="ECO:0000313" key="6">
    <source>
        <dbReference type="Proteomes" id="UP000886611"/>
    </source>
</evidence>
<feature type="region of interest" description="Disordered" evidence="3">
    <location>
        <begin position="77"/>
        <end position="106"/>
    </location>
</feature>
<dbReference type="CDD" id="cd08767">
    <property type="entry name" value="Cdt1_c"/>
    <property type="match status" value="1"/>
</dbReference>
<gene>
    <name evidence="5" type="primary">Cdt1</name>
    <name evidence="5" type="ORF">GTO96_0022691</name>
</gene>
<feature type="compositionally biased region" description="Basic and acidic residues" evidence="3">
    <location>
        <begin position="163"/>
        <end position="174"/>
    </location>
</feature>
<dbReference type="GeneID" id="120535427"/>
<dbReference type="Pfam" id="PF16679">
    <property type="entry name" value="CDT1_C"/>
    <property type="match status" value="1"/>
</dbReference>
<dbReference type="RefSeq" id="XP_039619201.1">
    <property type="nucleotide sequence ID" value="XM_039763267.1"/>
</dbReference>
<evidence type="ECO:0000259" key="4">
    <source>
        <dbReference type="SMART" id="SM01075"/>
    </source>
</evidence>
<dbReference type="SMART" id="SM01075">
    <property type="entry name" value="CDT1"/>
    <property type="match status" value="1"/>
</dbReference>
<dbReference type="AlphaFoldDB" id="A0A8X7XKP0"/>
<comment type="caution">
    <text evidence="5">The sequence shown here is derived from an EMBL/GenBank/DDBJ whole genome shotgun (WGS) entry which is preliminary data.</text>
</comment>
<dbReference type="SUPFAM" id="SSF46785">
    <property type="entry name" value="Winged helix' DNA-binding domain"/>
    <property type="match status" value="1"/>
</dbReference>
<dbReference type="PANTHER" id="PTHR28637:SF1">
    <property type="entry name" value="DNA REPLICATION FACTOR CDT1"/>
    <property type="match status" value="1"/>
</dbReference>
<feature type="compositionally biased region" description="Polar residues" evidence="3">
    <location>
        <begin position="215"/>
        <end position="225"/>
    </location>
</feature>
<dbReference type="InterPro" id="IPR014939">
    <property type="entry name" value="CDT1_Gemini-bd-like"/>
</dbReference>
<feature type="non-terminal residue" evidence="5">
    <location>
        <position position="672"/>
    </location>
</feature>
<evidence type="ECO:0000256" key="3">
    <source>
        <dbReference type="SAM" id="MobiDB-lite"/>
    </source>
</evidence>
<keyword evidence="6" id="KW-1185">Reference proteome</keyword>
<evidence type="ECO:0000256" key="2">
    <source>
        <dbReference type="ARBA" id="ARBA00023306"/>
    </source>
</evidence>
<comment type="similarity">
    <text evidence="1">Belongs to the Cdt1 family.</text>
</comment>
<dbReference type="InterPro" id="IPR036390">
    <property type="entry name" value="WH_DNA-bd_sf"/>
</dbReference>
<sequence>MAQAKVTDFFARSKKAGSGTLQTKRVKGTEDILTRNEALLKSPENKLLSTRSKTRVTDVAVETSQPKAYLTRQRKIPQNHLPLQVESRPQLSNKDEERAGNVTTTEAVELKPPTTPKRNAECDVVIAARGHSSAKKRLKTDKESETDRQPGANGDKKSARKRLLLEEHGEDKEQMYTAAPRVAERTLAPSSVEKKVKDLVNKNSSLSPGPKRDVQGSQENQSFSKNDMKTLKAKIQSIREKGDQVSRAAISLPPSSSEFQSRLKRVRELEAKVQERKKIDVAETQPQTEESQPVPAYQRYHTLAEDVAPGLTLPYKYRLLAEMFRSMDTIVAMLYNRSETATFAKVKQGIQDMMRKKFEEHNVGQIKTVYPSAYTFRQEKNIPSFSPSVKKTCYQLTIEPLLQTENAGRPHLSASRMLERKQTFSRYLVNIMKQHHKAFLSSLNPPINVPDDRLTRWHPRFNVDEVPDIAASDLPRPPQVDKLTTAQEVLDKARSMMTPKMEKALANIALRTAESHGEEPKETSVTSVLPVAAVSATPSALKGVSQSLLERIRAKEAQKMQAMMTRNPEQEERLTMMSRLVELVRILRNVFVAEKKAALSMEVACSRVASSYRSTMTQGEMEKHLKLASVLLPDWLTVHPIRKDLYLKINKSLDLNVVLEKLNQKIKEEERV</sequence>
<dbReference type="GO" id="GO:0003677">
    <property type="term" value="F:DNA binding"/>
    <property type="evidence" value="ECO:0007669"/>
    <property type="project" value="InterPro"/>
</dbReference>
<reference evidence="5 6" key="1">
    <citation type="journal article" date="2021" name="Cell">
        <title>Tracing the genetic footprints of vertebrate landing in non-teleost ray-finned fishes.</title>
        <authorList>
            <person name="Bi X."/>
            <person name="Wang K."/>
            <person name="Yang L."/>
            <person name="Pan H."/>
            <person name="Jiang H."/>
            <person name="Wei Q."/>
            <person name="Fang M."/>
            <person name="Yu H."/>
            <person name="Zhu C."/>
            <person name="Cai Y."/>
            <person name="He Y."/>
            <person name="Gan X."/>
            <person name="Zeng H."/>
            <person name="Yu D."/>
            <person name="Zhu Y."/>
            <person name="Jiang H."/>
            <person name="Qiu Q."/>
            <person name="Yang H."/>
            <person name="Zhang Y.E."/>
            <person name="Wang W."/>
            <person name="Zhu M."/>
            <person name="He S."/>
            <person name="Zhang G."/>
        </authorList>
    </citation>
    <scope>NUCLEOTIDE SEQUENCE [LARGE SCALE GENOMIC DNA]</scope>
    <source>
        <strain evidence="5">Bchr_013</strain>
    </source>
</reference>
<dbReference type="GO" id="GO:0000278">
    <property type="term" value="P:mitotic cell cycle"/>
    <property type="evidence" value="ECO:0007669"/>
    <property type="project" value="TreeGrafter"/>
</dbReference>
<protein>
    <submittedName>
        <fullName evidence="5">CDT1 factor</fullName>
    </submittedName>
</protein>
<feature type="non-terminal residue" evidence="5">
    <location>
        <position position="1"/>
    </location>
</feature>
<feature type="domain" description="CDT1 Geminin-binding" evidence="4">
    <location>
        <begin position="313"/>
        <end position="476"/>
    </location>
</feature>
<name>A0A8X7XKP0_POLSE</name>
<proteinExistence type="inferred from homology"/>
<dbReference type="InterPro" id="IPR032054">
    <property type="entry name" value="Cdt1_C"/>
</dbReference>
<dbReference type="GO" id="GO:0070182">
    <property type="term" value="F:DNA polymerase binding"/>
    <property type="evidence" value="ECO:0007669"/>
    <property type="project" value="TreeGrafter"/>
</dbReference>
<evidence type="ECO:0000313" key="5">
    <source>
        <dbReference type="EMBL" id="KAG2469807.1"/>
    </source>
</evidence>
<accession>A0A8X7XKP0</accession>
<keyword evidence="2" id="KW-0131">Cell cycle</keyword>
<dbReference type="OrthoDB" id="341730at2759"/>
<dbReference type="PANTHER" id="PTHR28637">
    <property type="entry name" value="DNA REPLICATION FACTOR CDT1"/>
    <property type="match status" value="1"/>
</dbReference>